<protein>
    <submittedName>
        <fullName evidence="4">Aminotransferase class V-fold PLP-dependent enzyme</fullName>
    </submittedName>
</protein>
<evidence type="ECO:0000259" key="3">
    <source>
        <dbReference type="Pfam" id="PF00266"/>
    </source>
</evidence>
<keyword evidence="4" id="KW-0808">Transferase</keyword>
<feature type="domain" description="Aminotransferase class V" evidence="3">
    <location>
        <begin position="27"/>
        <end position="407"/>
    </location>
</feature>
<organism evidence="4 5">
    <name type="scientific">Nocardia higoensis</name>
    <dbReference type="NCBI Taxonomy" id="228599"/>
    <lineage>
        <taxon>Bacteria</taxon>
        <taxon>Bacillati</taxon>
        <taxon>Actinomycetota</taxon>
        <taxon>Actinomycetes</taxon>
        <taxon>Mycobacteriales</taxon>
        <taxon>Nocardiaceae</taxon>
        <taxon>Nocardia</taxon>
    </lineage>
</organism>
<keyword evidence="5" id="KW-1185">Reference proteome</keyword>
<dbReference type="Gene3D" id="3.90.1150.10">
    <property type="entry name" value="Aspartate Aminotransferase, domain 1"/>
    <property type="match status" value="1"/>
</dbReference>
<dbReference type="InterPro" id="IPR015421">
    <property type="entry name" value="PyrdxlP-dep_Trfase_major"/>
</dbReference>
<evidence type="ECO:0000256" key="2">
    <source>
        <dbReference type="ARBA" id="ARBA00022898"/>
    </source>
</evidence>
<dbReference type="GO" id="GO:0008483">
    <property type="term" value="F:transaminase activity"/>
    <property type="evidence" value="ECO:0007669"/>
    <property type="project" value="UniProtKB-KW"/>
</dbReference>
<name>A0ABS0D4L3_9NOCA</name>
<dbReference type="InterPro" id="IPR015424">
    <property type="entry name" value="PyrdxlP-dep_Trfase"/>
</dbReference>
<dbReference type="PANTHER" id="PTHR43586">
    <property type="entry name" value="CYSTEINE DESULFURASE"/>
    <property type="match status" value="1"/>
</dbReference>
<evidence type="ECO:0000256" key="1">
    <source>
        <dbReference type="ARBA" id="ARBA00001933"/>
    </source>
</evidence>
<dbReference type="Gene3D" id="3.40.640.10">
    <property type="entry name" value="Type I PLP-dependent aspartate aminotransferase-like (Major domain)"/>
    <property type="match status" value="1"/>
</dbReference>
<dbReference type="SUPFAM" id="SSF53383">
    <property type="entry name" value="PLP-dependent transferases"/>
    <property type="match status" value="1"/>
</dbReference>
<dbReference type="InterPro" id="IPR000192">
    <property type="entry name" value="Aminotrans_V_dom"/>
</dbReference>
<evidence type="ECO:0000313" key="4">
    <source>
        <dbReference type="EMBL" id="MBF6353425.1"/>
    </source>
</evidence>
<comment type="caution">
    <text evidence="4">The sequence shown here is derived from an EMBL/GenBank/DDBJ whole genome shotgun (WGS) entry which is preliminary data.</text>
</comment>
<sequence length="419" mass="44917">MPGSAPSTDPPPSDVRELFPALGTTDTYLDSAATTQKPRPVIEVVTDYHRRATANAGRGSYPWSSRLATRIAEIRTRTAEFVGAAQPDEIVFTSGATAALNAVALCWALPELRDGDQILFNPLDHASNVLPWHHLRTLLARAGHRIDLIPYRTTPHGEADIDDIVTKAGPHTRLVTLAHLHHVYGGLTDVARLRARLPPATLLCVDCSQSGGHLPVDVRALGADFAVFAAHKMFGTPGTGVLYCARRVHDRLLPFLPGGDTGVRLTASGLESTGMPRLLEGGTPNIPGILALGSALAVLESLDRRVIAEHNRLLTRRIVDRLRPIPGIRFLPGPAHPVTNSISPGYGIVSFALDGIGSRDLGFVLAEHGFLVRTGAHCVAPPEPDAESDSVRVSTHIYTTVEEIDRFTACVASIAEEIT</sequence>
<dbReference type="Proteomes" id="UP000707731">
    <property type="component" value="Unassembled WGS sequence"/>
</dbReference>
<evidence type="ECO:0000313" key="5">
    <source>
        <dbReference type="Proteomes" id="UP000707731"/>
    </source>
</evidence>
<gene>
    <name evidence="4" type="ORF">IU449_02495</name>
</gene>
<dbReference type="PANTHER" id="PTHR43586:SF8">
    <property type="entry name" value="CYSTEINE DESULFURASE 1, CHLOROPLASTIC"/>
    <property type="match status" value="1"/>
</dbReference>
<keyword evidence="4" id="KW-0032">Aminotransferase</keyword>
<dbReference type="Pfam" id="PF00266">
    <property type="entry name" value="Aminotran_5"/>
    <property type="match status" value="1"/>
</dbReference>
<keyword evidence="2" id="KW-0663">Pyridoxal phosphate</keyword>
<proteinExistence type="predicted"/>
<reference evidence="4 5" key="1">
    <citation type="submission" date="2020-10" db="EMBL/GenBank/DDBJ databases">
        <title>Identification of Nocardia species via Next-generation sequencing and recognition of intraspecies genetic diversity.</title>
        <authorList>
            <person name="Li P."/>
            <person name="Li P."/>
            <person name="Lu B."/>
        </authorList>
    </citation>
    <scope>NUCLEOTIDE SEQUENCE [LARGE SCALE GENOMIC DNA]</scope>
    <source>
        <strain evidence="4 5">BJ06-0143</strain>
    </source>
</reference>
<accession>A0ABS0D4L3</accession>
<dbReference type="EMBL" id="JADLQN010000001">
    <property type="protein sequence ID" value="MBF6353425.1"/>
    <property type="molecule type" value="Genomic_DNA"/>
</dbReference>
<dbReference type="InterPro" id="IPR015422">
    <property type="entry name" value="PyrdxlP-dep_Trfase_small"/>
</dbReference>
<comment type="cofactor">
    <cofactor evidence="1">
        <name>pyridoxal 5'-phosphate</name>
        <dbReference type="ChEBI" id="CHEBI:597326"/>
    </cofactor>
</comment>